<sequence length="113" mass="12205">METTTKTSTGTIRQGPAAGEMPGSSHAPETDGNQDSYLKRYYRTLPEEKRLMLEKSLMNAHNDQAHVSGLGKGRVGGSRQVPDTKKGTEHKTGADAEDNEGKESKKSSTCIVL</sequence>
<evidence type="ECO:0000313" key="3">
    <source>
        <dbReference type="EMBL" id="RXN28765.1"/>
    </source>
</evidence>
<name>A0A498NEF6_LABRO</name>
<feature type="compositionally biased region" description="Basic and acidic residues" evidence="1">
    <location>
        <begin position="82"/>
        <end position="106"/>
    </location>
</feature>
<dbReference type="EMBL" id="QBIY01011834">
    <property type="protein sequence ID" value="RXN28765.1"/>
    <property type="molecule type" value="Genomic_DNA"/>
</dbReference>
<feature type="region of interest" description="Disordered" evidence="1">
    <location>
        <begin position="1"/>
        <end position="41"/>
    </location>
</feature>
<comment type="caution">
    <text evidence="3">The sequence shown here is derived from an EMBL/GenBank/DDBJ whole genome shotgun (WGS) entry which is preliminary data.</text>
</comment>
<evidence type="ECO:0000313" key="2">
    <source>
        <dbReference type="EMBL" id="RXN20536.1"/>
    </source>
</evidence>
<gene>
    <name evidence="2" type="ORF">ROHU_007068</name>
    <name evidence="3" type="ORF">ROHU_019028</name>
</gene>
<protein>
    <submittedName>
        <fullName evidence="3">Uncharacterized protein</fullName>
    </submittedName>
</protein>
<keyword evidence="4" id="KW-1185">Reference proteome</keyword>
<reference evidence="3 4" key="1">
    <citation type="submission" date="2018-03" db="EMBL/GenBank/DDBJ databases">
        <title>Draft genome sequence of Rohu Carp (Labeo rohita).</title>
        <authorList>
            <person name="Das P."/>
            <person name="Kushwaha B."/>
            <person name="Joshi C.G."/>
            <person name="Kumar D."/>
            <person name="Nagpure N.S."/>
            <person name="Sahoo L."/>
            <person name="Das S.P."/>
            <person name="Bit A."/>
            <person name="Patnaik S."/>
            <person name="Meher P.K."/>
            <person name="Jayasankar P."/>
            <person name="Koringa P.G."/>
            <person name="Patel N.V."/>
            <person name="Hinsu A.T."/>
            <person name="Kumar R."/>
            <person name="Pandey M."/>
            <person name="Agarwal S."/>
            <person name="Srivastava S."/>
            <person name="Singh M."/>
            <person name="Iquebal M.A."/>
            <person name="Jaiswal S."/>
            <person name="Angadi U.B."/>
            <person name="Kumar N."/>
            <person name="Raza M."/>
            <person name="Shah T.M."/>
            <person name="Rai A."/>
            <person name="Jena J.K."/>
        </authorList>
    </citation>
    <scope>NUCLEOTIDE SEQUENCE [LARGE SCALE GENOMIC DNA]</scope>
    <source>
        <strain evidence="3">DASCIFA01</strain>
        <tissue evidence="3">Testis</tissue>
    </source>
</reference>
<evidence type="ECO:0000256" key="1">
    <source>
        <dbReference type="SAM" id="MobiDB-lite"/>
    </source>
</evidence>
<organism evidence="3 4">
    <name type="scientific">Labeo rohita</name>
    <name type="common">Indian major carp</name>
    <name type="synonym">Cyprinus rohita</name>
    <dbReference type="NCBI Taxonomy" id="84645"/>
    <lineage>
        <taxon>Eukaryota</taxon>
        <taxon>Metazoa</taxon>
        <taxon>Chordata</taxon>
        <taxon>Craniata</taxon>
        <taxon>Vertebrata</taxon>
        <taxon>Euteleostomi</taxon>
        <taxon>Actinopterygii</taxon>
        <taxon>Neopterygii</taxon>
        <taxon>Teleostei</taxon>
        <taxon>Ostariophysi</taxon>
        <taxon>Cypriniformes</taxon>
        <taxon>Cyprinidae</taxon>
        <taxon>Labeoninae</taxon>
        <taxon>Labeonini</taxon>
        <taxon>Labeo</taxon>
    </lineage>
</organism>
<dbReference type="Proteomes" id="UP000290572">
    <property type="component" value="Unassembled WGS sequence"/>
</dbReference>
<feature type="region of interest" description="Disordered" evidence="1">
    <location>
        <begin position="62"/>
        <end position="113"/>
    </location>
</feature>
<dbReference type="EMBL" id="QBIY01012640">
    <property type="protein sequence ID" value="RXN20536.1"/>
    <property type="molecule type" value="Genomic_DNA"/>
</dbReference>
<accession>A0A498NEF6</accession>
<evidence type="ECO:0000313" key="4">
    <source>
        <dbReference type="Proteomes" id="UP000290572"/>
    </source>
</evidence>
<proteinExistence type="predicted"/>
<dbReference type="AlphaFoldDB" id="A0A498NEF6"/>
<feature type="compositionally biased region" description="Polar residues" evidence="1">
    <location>
        <begin position="1"/>
        <end position="12"/>
    </location>
</feature>